<evidence type="ECO:0000256" key="2">
    <source>
        <dbReference type="RuleBase" id="RU000461"/>
    </source>
</evidence>
<dbReference type="eggNOG" id="COG2124">
    <property type="taxonomic scope" value="Bacteria"/>
</dbReference>
<dbReference type="SUPFAM" id="SSF48264">
    <property type="entry name" value="Cytochrome P450"/>
    <property type="match status" value="1"/>
</dbReference>
<protein>
    <submittedName>
        <fullName evidence="3">Cytochrome P450</fullName>
    </submittedName>
</protein>
<dbReference type="GO" id="GO:0005506">
    <property type="term" value="F:iron ion binding"/>
    <property type="evidence" value="ECO:0007669"/>
    <property type="project" value="InterPro"/>
</dbReference>
<evidence type="ECO:0000256" key="1">
    <source>
        <dbReference type="ARBA" id="ARBA00010617"/>
    </source>
</evidence>
<dbReference type="EMBL" id="JFYZ01000002">
    <property type="protein sequence ID" value="EZP83631.1"/>
    <property type="molecule type" value="Genomic_DNA"/>
</dbReference>
<proteinExistence type="inferred from homology"/>
<dbReference type="InterPro" id="IPR002397">
    <property type="entry name" value="Cyt_P450_B"/>
</dbReference>
<dbReference type="PATRIC" id="fig|158500.4.peg.837"/>
<dbReference type="Pfam" id="PF00067">
    <property type="entry name" value="p450"/>
    <property type="match status" value="1"/>
</dbReference>
<dbReference type="GO" id="GO:0020037">
    <property type="term" value="F:heme binding"/>
    <property type="evidence" value="ECO:0007669"/>
    <property type="project" value="InterPro"/>
</dbReference>
<dbReference type="PRINTS" id="PR00359">
    <property type="entry name" value="BP450"/>
</dbReference>
<comment type="similarity">
    <text evidence="1 2">Belongs to the cytochrome P450 family.</text>
</comment>
<keyword evidence="2" id="KW-0560">Oxidoreductase</keyword>
<dbReference type="PANTHER" id="PTHR46696:SF6">
    <property type="entry name" value="P450, PUTATIVE (EUROFUNG)-RELATED"/>
    <property type="match status" value="1"/>
</dbReference>
<evidence type="ECO:0000313" key="3">
    <source>
        <dbReference type="EMBL" id="EZP83631.1"/>
    </source>
</evidence>
<comment type="caution">
    <text evidence="3">The sequence shown here is derived from an EMBL/GenBank/DDBJ whole genome shotgun (WGS) entry which is preliminary data.</text>
</comment>
<dbReference type="STRING" id="158500.BES08_08860"/>
<name>A0A031K0W2_9SPHN</name>
<dbReference type="GO" id="GO:0016705">
    <property type="term" value="F:oxidoreductase activity, acting on paired donors, with incorporation or reduction of molecular oxygen"/>
    <property type="evidence" value="ECO:0007669"/>
    <property type="project" value="InterPro"/>
</dbReference>
<gene>
    <name evidence="3" type="ORF">BV97_00816</name>
</gene>
<sequence>MLDTPTAPENDDVLTADDPLYEELYDVRREAEAIGNLVEVAEIMPRIHALRDEGPVLKGRLRELLGLPLHERHARAAGRPHWTVLSFEAVEATLRNAAVFSNSVQGHDNPAGEKTMGILEMDPPVHRAYRRTIQPRFNMPEAMGWWREHTIDTIIERLIARMGRADRADLNLDYCARIPVYTITTAIGLDGDEALRFRHAYLNSTSSSRTVTMEQRQANAKIVESTVLGLIARRRQEPKDDLVSFLITMQLQMPGEEPRALTDREIMAHVKLVMVAGGGTSWRQMGIALYALLTHPEQLAAVRADRSLVDDAVEESLRWYPTAPYFYRMVMEDTELYGHAIPKGAVLELGLGPANRDPARWERPDEYDLFRPKKTNLAFGFGTHRCLGMNVARVEINRGINALLDHFPNLRLDPEAPAPFMTGGLEQQGVSGLPVLLR</sequence>
<dbReference type="Proteomes" id="UP000024329">
    <property type="component" value="Unassembled WGS sequence"/>
</dbReference>
<dbReference type="InterPro" id="IPR001128">
    <property type="entry name" value="Cyt_P450"/>
</dbReference>
<accession>A0A031K0W2</accession>
<keyword evidence="2" id="KW-0503">Monooxygenase</keyword>
<evidence type="ECO:0000313" key="4">
    <source>
        <dbReference type="Proteomes" id="UP000024329"/>
    </source>
</evidence>
<dbReference type="PANTHER" id="PTHR46696">
    <property type="entry name" value="P450, PUTATIVE (EUROFUNG)-RELATED"/>
    <property type="match status" value="1"/>
</dbReference>
<reference evidence="3 4" key="1">
    <citation type="submission" date="2014-03" db="EMBL/GenBank/DDBJ databases">
        <title>Whole genome sequence of Novosphingobium resinovorum KF1.</title>
        <authorList>
            <person name="Gan H.M."/>
            <person name="Gan H.Y."/>
            <person name="Chew T.H."/>
            <person name="Savka M.A."/>
        </authorList>
    </citation>
    <scope>NUCLEOTIDE SEQUENCE [LARGE SCALE GENOMIC DNA]</scope>
    <source>
        <strain evidence="3 4">KF1</strain>
    </source>
</reference>
<organism evidence="3 4">
    <name type="scientific">Novosphingobium resinovorum</name>
    <dbReference type="NCBI Taxonomy" id="158500"/>
    <lineage>
        <taxon>Bacteria</taxon>
        <taxon>Pseudomonadati</taxon>
        <taxon>Pseudomonadota</taxon>
        <taxon>Alphaproteobacteria</taxon>
        <taxon>Sphingomonadales</taxon>
        <taxon>Sphingomonadaceae</taxon>
        <taxon>Novosphingobium</taxon>
    </lineage>
</organism>
<dbReference type="AlphaFoldDB" id="A0A031K0W2"/>
<dbReference type="Gene3D" id="1.10.630.10">
    <property type="entry name" value="Cytochrome P450"/>
    <property type="match status" value="1"/>
</dbReference>
<dbReference type="InterPro" id="IPR036396">
    <property type="entry name" value="Cyt_P450_sf"/>
</dbReference>
<keyword evidence="2" id="KW-0408">Iron</keyword>
<keyword evidence="2" id="KW-0479">Metal-binding</keyword>
<dbReference type="PROSITE" id="PS00086">
    <property type="entry name" value="CYTOCHROME_P450"/>
    <property type="match status" value="1"/>
</dbReference>
<dbReference type="GO" id="GO:0004497">
    <property type="term" value="F:monooxygenase activity"/>
    <property type="evidence" value="ECO:0007669"/>
    <property type="project" value="UniProtKB-KW"/>
</dbReference>
<dbReference type="InterPro" id="IPR017972">
    <property type="entry name" value="Cyt_P450_CS"/>
</dbReference>
<keyword evidence="2" id="KW-0349">Heme</keyword>
<dbReference type="RefSeq" id="WP_036523537.1">
    <property type="nucleotide sequence ID" value="NZ_JFYZ01000002.1"/>
</dbReference>